<keyword evidence="1" id="KW-1133">Transmembrane helix</keyword>
<feature type="transmembrane region" description="Helical" evidence="1">
    <location>
        <begin position="235"/>
        <end position="252"/>
    </location>
</feature>
<feature type="transmembrane region" description="Helical" evidence="1">
    <location>
        <begin position="201"/>
        <end position="223"/>
    </location>
</feature>
<feature type="transmembrane region" description="Helical" evidence="1">
    <location>
        <begin position="298"/>
        <end position="316"/>
    </location>
</feature>
<sequence length="370" mass="43742">MITHKNLYLPGLNGIRAIAAIGVMIMHINENLIKFKIDFFTFFGKSENGQTYGWKLGEQGVTMFFVLSGFLITYLLLLEKKENDYINKKNFYIRRILRIWPLYYFYLFISILVYYFFNTKSPNLNILALYTFLLANIPFLIGKAIPLCTHLWSIAVEEQFYLFWPHFFKKINIENFLIIIIISFISIRILMWYFYPFKIPTILITMNRFDCMIFGGLVAFYHFKNNKIVTFLNHKGIQAFAWLIFLIHILNYEIVNSIVSMELITLATGIIIIGQINITNRIINLENKVLNFLGKYSYGIYVYHPLIIFLFYQTILFDNIQDERVKSICIVITIVITTILVSYFSYEFFEKKFIKLKNKFSVIHSTNSPS</sequence>
<reference evidence="4" key="1">
    <citation type="submission" date="2016-11" db="EMBL/GenBank/DDBJ databases">
        <authorList>
            <person name="Varghese N."/>
            <person name="Submissions S."/>
        </authorList>
    </citation>
    <scope>NUCLEOTIDE SEQUENCE [LARGE SCALE GENOMIC DNA]</scope>
    <source>
        <strain evidence="4">DSM 18016</strain>
    </source>
</reference>
<keyword evidence="4" id="KW-1185">Reference proteome</keyword>
<dbReference type="InterPro" id="IPR050879">
    <property type="entry name" value="Acyltransferase_3"/>
</dbReference>
<dbReference type="Proteomes" id="UP000184498">
    <property type="component" value="Unassembled WGS sequence"/>
</dbReference>
<feature type="transmembrane region" description="Helical" evidence="1">
    <location>
        <begin position="7"/>
        <end position="28"/>
    </location>
</feature>
<dbReference type="GO" id="GO:0016020">
    <property type="term" value="C:membrane"/>
    <property type="evidence" value="ECO:0007669"/>
    <property type="project" value="TreeGrafter"/>
</dbReference>
<keyword evidence="1" id="KW-0812">Transmembrane</keyword>
<evidence type="ECO:0000256" key="1">
    <source>
        <dbReference type="SAM" id="Phobius"/>
    </source>
</evidence>
<keyword evidence="3" id="KW-0808">Transferase</keyword>
<keyword evidence="3" id="KW-0012">Acyltransferase</keyword>
<feature type="transmembrane region" description="Helical" evidence="1">
    <location>
        <begin position="328"/>
        <end position="349"/>
    </location>
</feature>
<accession>A0A1M6RQD7</accession>
<feature type="transmembrane region" description="Helical" evidence="1">
    <location>
        <begin position="60"/>
        <end position="78"/>
    </location>
</feature>
<dbReference type="STRING" id="216903.SAMN05444371_2025"/>
<evidence type="ECO:0000313" key="3">
    <source>
        <dbReference type="EMBL" id="SHK34686.1"/>
    </source>
</evidence>
<organism evidence="3 4">
    <name type="scientific">Epilithonimonas mollis</name>
    <dbReference type="NCBI Taxonomy" id="216903"/>
    <lineage>
        <taxon>Bacteria</taxon>
        <taxon>Pseudomonadati</taxon>
        <taxon>Bacteroidota</taxon>
        <taxon>Flavobacteriia</taxon>
        <taxon>Flavobacteriales</taxon>
        <taxon>Weeksellaceae</taxon>
        <taxon>Chryseobacterium group</taxon>
        <taxon>Epilithonimonas</taxon>
    </lineage>
</organism>
<dbReference type="AlphaFoldDB" id="A0A1M6RQD7"/>
<dbReference type="GO" id="GO:0016747">
    <property type="term" value="F:acyltransferase activity, transferring groups other than amino-acyl groups"/>
    <property type="evidence" value="ECO:0007669"/>
    <property type="project" value="InterPro"/>
</dbReference>
<protein>
    <submittedName>
        <fullName evidence="3">Peptidoglycan/LPS O-acetylase OafA/YrhL, contains acyltransferase and SGNH-hydrolase domains</fullName>
    </submittedName>
</protein>
<name>A0A1M6RQD7_9FLAO</name>
<feature type="transmembrane region" description="Helical" evidence="1">
    <location>
        <begin position="129"/>
        <end position="155"/>
    </location>
</feature>
<evidence type="ECO:0000313" key="4">
    <source>
        <dbReference type="Proteomes" id="UP000184498"/>
    </source>
</evidence>
<dbReference type="PANTHER" id="PTHR23028:SF53">
    <property type="entry name" value="ACYL_TRANSF_3 DOMAIN-CONTAINING PROTEIN"/>
    <property type="match status" value="1"/>
</dbReference>
<proteinExistence type="predicted"/>
<dbReference type="Pfam" id="PF01757">
    <property type="entry name" value="Acyl_transf_3"/>
    <property type="match status" value="1"/>
</dbReference>
<feature type="transmembrane region" description="Helical" evidence="1">
    <location>
        <begin position="258"/>
        <end position="278"/>
    </location>
</feature>
<dbReference type="EMBL" id="FRAM01000002">
    <property type="protein sequence ID" value="SHK34686.1"/>
    <property type="molecule type" value="Genomic_DNA"/>
</dbReference>
<keyword evidence="3" id="KW-0378">Hydrolase</keyword>
<dbReference type="GO" id="GO:0016787">
    <property type="term" value="F:hydrolase activity"/>
    <property type="evidence" value="ECO:0007669"/>
    <property type="project" value="UniProtKB-KW"/>
</dbReference>
<dbReference type="InterPro" id="IPR002656">
    <property type="entry name" value="Acyl_transf_3_dom"/>
</dbReference>
<dbReference type="GO" id="GO:0009103">
    <property type="term" value="P:lipopolysaccharide biosynthetic process"/>
    <property type="evidence" value="ECO:0007669"/>
    <property type="project" value="TreeGrafter"/>
</dbReference>
<dbReference type="OrthoDB" id="290051at2"/>
<feature type="transmembrane region" description="Helical" evidence="1">
    <location>
        <begin position="176"/>
        <end position="195"/>
    </location>
</feature>
<dbReference type="RefSeq" id="WP_072997656.1">
    <property type="nucleotide sequence ID" value="NZ_FRAM01000002.1"/>
</dbReference>
<feature type="domain" description="Acyltransferase 3" evidence="2">
    <location>
        <begin position="10"/>
        <end position="345"/>
    </location>
</feature>
<gene>
    <name evidence="3" type="ORF">SAMN05444371_2025</name>
</gene>
<evidence type="ECO:0000259" key="2">
    <source>
        <dbReference type="Pfam" id="PF01757"/>
    </source>
</evidence>
<feature type="transmembrane region" description="Helical" evidence="1">
    <location>
        <begin position="99"/>
        <end position="117"/>
    </location>
</feature>
<keyword evidence="1" id="KW-0472">Membrane</keyword>
<dbReference type="PANTHER" id="PTHR23028">
    <property type="entry name" value="ACETYLTRANSFERASE"/>
    <property type="match status" value="1"/>
</dbReference>